<proteinExistence type="predicted"/>
<sequence>MTLDVRFKQDIYTTTIRYYLRGWKEEQRMRNLLYKRKNNMERFIQVEMIVNN</sequence>
<protein>
    <submittedName>
        <fullName evidence="1">Uncharacterized protein</fullName>
    </submittedName>
</protein>
<dbReference type="EMBL" id="GBXM01107748">
    <property type="protein sequence ID" value="JAH00829.1"/>
    <property type="molecule type" value="Transcribed_RNA"/>
</dbReference>
<dbReference type="AlphaFoldDB" id="A0A0E9P8K7"/>
<accession>A0A0E9P8K7</accession>
<reference evidence="1" key="2">
    <citation type="journal article" date="2015" name="Fish Shellfish Immunol.">
        <title>Early steps in the European eel (Anguilla anguilla)-Vibrio vulnificus interaction in the gills: Role of the RtxA13 toxin.</title>
        <authorList>
            <person name="Callol A."/>
            <person name="Pajuelo D."/>
            <person name="Ebbesson L."/>
            <person name="Teles M."/>
            <person name="MacKenzie S."/>
            <person name="Amaro C."/>
        </authorList>
    </citation>
    <scope>NUCLEOTIDE SEQUENCE</scope>
</reference>
<organism evidence="1">
    <name type="scientific">Anguilla anguilla</name>
    <name type="common">European freshwater eel</name>
    <name type="synonym">Muraena anguilla</name>
    <dbReference type="NCBI Taxonomy" id="7936"/>
    <lineage>
        <taxon>Eukaryota</taxon>
        <taxon>Metazoa</taxon>
        <taxon>Chordata</taxon>
        <taxon>Craniata</taxon>
        <taxon>Vertebrata</taxon>
        <taxon>Euteleostomi</taxon>
        <taxon>Actinopterygii</taxon>
        <taxon>Neopterygii</taxon>
        <taxon>Teleostei</taxon>
        <taxon>Anguilliformes</taxon>
        <taxon>Anguillidae</taxon>
        <taxon>Anguilla</taxon>
    </lineage>
</organism>
<evidence type="ECO:0000313" key="1">
    <source>
        <dbReference type="EMBL" id="JAH00829.1"/>
    </source>
</evidence>
<name>A0A0E9P8K7_ANGAN</name>
<reference evidence="1" key="1">
    <citation type="submission" date="2014-11" db="EMBL/GenBank/DDBJ databases">
        <authorList>
            <person name="Amaro Gonzalez C."/>
        </authorList>
    </citation>
    <scope>NUCLEOTIDE SEQUENCE</scope>
</reference>